<evidence type="ECO:0000256" key="3">
    <source>
        <dbReference type="RuleBase" id="RU003476"/>
    </source>
</evidence>
<gene>
    <name evidence="5" type="ORF">C5689_13530</name>
</gene>
<evidence type="ECO:0000256" key="2">
    <source>
        <dbReference type="ARBA" id="ARBA00022801"/>
    </source>
</evidence>
<sequence length="157" mass="17179">MSGPGWRTLLTTRLVVLAATVIRPMTLGVRGLVVDAERRVLLVRHTYVSGYYLPGGGVEPGETLEQALVRELAEEGNIELEAPAELRGVYLNRRISKRDHVAFFVARAFRQSAPRGPDHEIAEAGFFPLDALPESATPATRARIAEVFGGAPVSPYW</sequence>
<comment type="cofactor">
    <cofactor evidence="1">
        <name>Mg(2+)</name>
        <dbReference type="ChEBI" id="CHEBI:18420"/>
    </cofactor>
</comment>
<dbReference type="Pfam" id="PF00293">
    <property type="entry name" value="NUDIX"/>
    <property type="match status" value="1"/>
</dbReference>
<comment type="caution">
    <text evidence="5">The sequence shown here is derived from an EMBL/GenBank/DDBJ whole genome shotgun (WGS) entry which is preliminary data.</text>
</comment>
<evidence type="ECO:0000313" key="6">
    <source>
        <dbReference type="Proteomes" id="UP000245137"/>
    </source>
</evidence>
<dbReference type="PANTHER" id="PTHR43046">
    <property type="entry name" value="GDP-MANNOSE MANNOSYL HYDROLASE"/>
    <property type="match status" value="1"/>
</dbReference>
<dbReference type="PANTHER" id="PTHR43046:SF14">
    <property type="entry name" value="MUTT_NUDIX FAMILY PROTEIN"/>
    <property type="match status" value="1"/>
</dbReference>
<keyword evidence="6" id="KW-1185">Reference proteome</keyword>
<protein>
    <submittedName>
        <fullName evidence="5">DNA mismatch repair protein MutT</fullName>
    </submittedName>
</protein>
<dbReference type="PRINTS" id="PR00502">
    <property type="entry name" value="NUDIXFAMILY"/>
</dbReference>
<dbReference type="InterPro" id="IPR020476">
    <property type="entry name" value="Nudix_hydrolase"/>
</dbReference>
<dbReference type="InterPro" id="IPR015797">
    <property type="entry name" value="NUDIX_hydrolase-like_dom_sf"/>
</dbReference>
<dbReference type="GO" id="GO:0016787">
    <property type="term" value="F:hydrolase activity"/>
    <property type="evidence" value="ECO:0007669"/>
    <property type="project" value="UniProtKB-KW"/>
</dbReference>
<name>A0A2U1SNZ6_METSR</name>
<evidence type="ECO:0000256" key="1">
    <source>
        <dbReference type="ARBA" id="ARBA00001946"/>
    </source>
</evidence>
<evidence type="ECO:0000259" key="4">
    <source>
        <dbReference type="PROSITE" id="PS51462"/>
    </source>
</evidence>
<reference evidence="5 6" key="1">
    <citation type="journal article" date="2018" name="Appl. Microbiol. Biotechnol.">
        <title>Co-cultivation of the strictly anaerobic methanogen Methanosarcina barkeri with aerobic methanotrophs in an oxygen-limited membrane bioreactor.</title>
        <authorList>
            <person name="In 't Zandt M.H."/>
            <person name="van den Bosch T.J.M."/>
            <person name="Rijkers R."/>
            <person name="van Kessel M.A.H.J."/>
            <person name="Jetten M.S.M."/>
            <person name="Welte C.U."/>
        </authorList>
    </citation>
    <scope>NUCLEOTIDE SEQUENCE [LARGE SCALE GENOMIC DNA]</scope>
    <source>
        <strain evidence="5 6">DSM 17706</strain>
    </source>
</reference>
<dbReference type="CDD" id="cd04680">
    <property type="entry name" value="NUDIX_Hydrolase"/>
    <property type="match status" value="1"/>
</dbReference>
<proteinExistence type="inferred from homology"/>
<dbReference type="EMBL" id="PUIV01000023">
    <property type="protein sequence ID" value="PWB93333.1"/>
    <property type="molecule type" value="Genomic_DNA"/>
</dbReference>
<dbReference type="RefSeq" id="WP_108917802.1">
    <property type="nucleotide sequence ID" value="NZ_BGJY01000007.1"/>
</dbReference>
<dbReference type="InterPro" id="IPR000086">
    <property type="entry name" value="NUDIX_hydrolase_dom"/>
</dbReference>
<dbReference type="PROSITE" id="PS51462">
    <property type="entry name" value="NUDIX"/>
    <property type="match status" value="1"/>
</dbReference>
<comment type="similarity">
    <text evidence="3">Belongs to the Nudix hydrolase family.</text>
</comment>
<dbReference type="Gene3D" id="3.90.79.10">
    <property type="entry name" value="Nucleoside Triphosphate Pyrophosphohydrolase"/>
    <property type="match status" value="1"/>
</dbReference>
<dbReference type="PROSITE" id="PS00893">
    <property type="entry name" value="NUDIX_BOX"/>
    <property type="match status" value="1"/>
</dbReference>
<dbReference type="AlphaFoldDB" id="A0A2U1SNZ6"/>
<keyword evidence="2 3" id="KW-0378">Hydrolase</keyword>
<dbReference type="OrthoDB" id="9800065at2"/>
<dbReference type="InterPro" id="IPR020084">
    <property type="entry name" value="NUDIX_hydrolase_CS"/>
</dbReference>
<dbReference type="Proteomes" id="UP000245137">
    <property type="component" value="Unassembled WGS sequence"/>
</dbReference>
<evidence type="ECO:0000313" key="5">
    <source>
        <dbReference type="EMBL" id="PWB93333.1"/>
    </source>
</evidence>
<dbReference type="SUPFAM" id="SSF55811">
    <property type="entry name" value="Nudix"/>
    <property type="match status" value="1"/>
</dbReference>
<accession>A0A2U1SNZ6</accession>
<feature type="domain" description="Nudix hydrolase" evidence="4">
    <location>
        <begin position="24"/>
        <end position="150"/>
    </location>
</feature>
<organism evidence="5 6">
    <name type="scientific">Methylosinus sporium</name>
    <dbReference type="NCBI Taxonomy" id="428"/>
    <lineage>
        <taxon>Bacteria</taxon>
        <taxon>Pseudomonadati</taxon>
        <taxon>Pseudomonadota</taxon>
        <taxon>Alphaproteobacteria</taxon>
        <taxon>Hyphomicrobiales</taxon>
        <taxon>Methylocystaceae</taxon>
        <taxon>Methylosinus</taxon>
    </lineage>
</organism>